<feature type="transmembrane region" description="Helical" evidence="6">
    <location>
        <begin position="50"/>
        <end position="71"/>
    </location>
</feature>
<dbReference type="CDD" id="cd17325">
    <property type="entry name" value="MFS_MdtG_SLC18_like"/>
    <property type="match status" value="1"/>
</dbReference>
<dbReference type="PROSITE" id="PS50850">
    <property type="entry name" value="MFS"/>
    <property type="match status" value="1"/>
</dbReference>
<evidence type="ECO:0000313" key="9">
    <source>
        <dbReference type="Proteomes" id="UP000186955"/>
    </source>
</evidence>
<comment type="caution">
    <text evidence="8">The sequence shown here is derived from an EMBL/GenBank/DDBJ whole genome shotgun (WGS) entry which is preliminary data.</text>
</comment>
<dbReference type="STRING" id="1316194.A0A1Q5UIC4"/>
<dbReference type="Pfam" id="PF07690">
    <property type="entry name" value="MFS_1"/>
    <property type="match status" value="1"/>
</dbReference>
<evidence type="ECO:0000256" key="6">
    <source>
        <dbReference type="SAM" id="Phobius"/>
    </source>
</evidence>
<gene>
    <name evidence="8" type="ORF">PENSUB_2272</name>
</gene>
<evidence type="ECO:0000256" key="1">
    <source>
        <dbReference type="ARBA" id="ARBA00004141"/>
    </source>
</evidence>
<dbReference type="EMBL" id="MNBE01000244">
    <property type="protein sequence ID" value="OKP12189.1"/>
    <property type="molecule type" value="Genomic_DNA"/>
</dbReference>
<dbReference type="SUPFAM" id="SSF103473">
    <property type="entry name" value="MFS general substrate transporter"/>
    <property type="match status" value="1"/>
</dbReference>
<dbReference type="InterPro" id="IPR020846">
    <property type="entry name" value="MFS_dom"/>
</dbReference>
<name>A0A1Q5UIC4_9EURO</name>
<accession>A0A1Q5UIC4</accession>
<proteinExistence type="predicted"/>
<dbReference type="PANTHER" id="PTHR23506">
    <property type="entry name" value="GH10249P"/>
    <property type="match status" value="1"/>
</dbReference>
<evidence type="ECO:0000259" key="7">
    <source>
        <dbReference type="PROSITE" id="PS50850"/>
    </source>
</evidence>
<comment type="subcellular location">
    <subcellularLocation>
        <location evidence="1">Membrane</location>
        <topology evidence="1">Multi-pass membrane protein</topology>
    </subcellularLocation>
</comment>
<feature type="transmembrane region" description="Helical" evidence="6">
    <location>
        <begin position="222"/>
        <end position="243"/>
    </location>
</feature>
<feature type="domain" description="Major facilitator superfamily (MFS) profile" evidence="7">
    <location>
        <begin position="1"/>
        <end position="385"/>
    </location>
</feature>
<dbReference type="AlphaFoldDB" id="A0A1Q5UIC4"/>
<dbReference type="PANTHER" id="PTHR23506:SF29">
    <property type="entry name" value="TRANSPORTER, PUTATIVE (AFU_ORTHOLOGUE AFUA_2G10530)-RELATED"/>
    <property type="match status" value="1"/>
</dbReference>
<keyword evidence="3 6" id="KW-0812">Transmembrane</keyword>
<sequence>MAGSALIWSPTFGYLVDVSGTRQVPYLFGLTLLFASMTIFTAAHSVPWYMAARALQGAATAMVTVAGLAIVTDAVDKRKLGQMIGYVGTAMTLGFVSGPLLGGIVFEIGGFYAVCGMAFMIITLDLLLRLAVVEKRVAAKWLTETERAFIAESNNSSELPYGTEVHGNGTIKVIKQDGTFALFNLLKQRRILISLWAIIVSNVVVSAFDATLTIFVQKLFHWDVLGAGLIFLPGASAAIFQPFFGYLSDRLGSRIIAFTGFTLLSIPLISLRLVNQNTALHITILCIILGSVGLCVDLSEPALMVEIQRVLDDMETKDPGVFGEKGAIAQAFSLHSMAHFGGLALGPIVGGFVSFHFGWDAMTLALGILALVTAVPMLWLSGAKGEEGSGDAERRPLLAD</sequence>
<dbReference type="GO" id="GO:0022857">
    <property type="term" value="F:transmembrane transporter activity"/>
    <property type="evidence" value="ECO:0007669"/>
    <property type="project" value="InterPro"/>
</dbReference>
<dbReference type="Proteomes" id="UP000186955">
    <property type="component" value="Unassembled WGS sequence"/>
</dbReference>
<keyword evidence="9" id="KW-1185">Reference proteome</keyword>
<feature type="transmembrane region" description="Helical" evidence="6">
    <location>
        <begin position="111"/>
        <end position="132"/>
    </location>
</feature>
<feature type="transmembrane region" description="Helical" evidence="6">
    <location>
        <begin position="255"/>
        <end position="274"/>
    </location>
</feature>
<keyword evidence="2" id="KW-0813">Transport</keyword>
<evidence type="ECO:0000256" key="4">
    <source>
        <dbReference type="ARBA" id="ARBA00022989"/>
    </source>
</evidence>
<feature type="transmembrane region" description="Helical" evidence="6">
    <location>
        <begin position="24"/>
        <end position="44"/>
    </location>
</feature>
<dbReference type="InterPro" id="IPR050930">
    <property type="entry name" value="MFS_Vesicular_Transporter"/>
</dbReference>
<evidence type="ECO:0000313" key="8">
    <source>
        <dbReference type="EMBL" id="OKP12189.1"/>
    </source>
</evidence>
<dbReference type="Gene3D" id="1.20.1250.20">
    <property type="entry name" value="MFS general substrate transporter like domains"/>
    <property type="match status" value="2"/>
</dbReference>
<evidence type="ECO:0000256" key="5">
    <source>
        <dbReference type="ARBA" id="ARBA00023136"/>
    </source>
</evidence>
<feature type="transmembrane region" description="Helical" evidence="6">
    <location>
        <begin position="361"/>
        <end position="380"/>
    </location>
</feature>
<protein>
    <recommendedName>
        <fullName evidence="7">Major facilitator superfamily (MFS) profile domain-containing protein</fullName>
    </recommendedName>
</protein>
<keyword evidence="5 6" id="KW-0472">Membrane</keyword>
<dbReference type="GO" id="GO:0016020">
    <property type="term" value="C:membrane"/>
    <property type="evidence" value="ECO:0007669"/>
    <property type="project" value="UniProtKB-SubCell"/>
</dbReference>
<evidence type="ECO:0000256" key="3">
    <source>
        <dbReference type="ARBA" id="ARBA00022692"/>
    </source>
</evidence>
<feature type="transmembrane region" description="Helical" evidence="6">
    <location>
        <begin position="191"/>
        <end position="216"/>
    </location>
</feature>
<reference evidence="8 9" key="1">
    <citation type="submission" date="2016-10" db="EMBL/GenBank/DDBJ databases">
        <title>Genome sequence of the ascomycete fungus Penicillium subrubescens.</title>
        <authorList>
            <person name="De Vries R.P."/>
            <person name="Peng M."/>
            <person name="Dilokpimol A."/>
            <person name="Hilden K."/>
            <person name="Makela M.R."/>
            <person name="Grigoriev I."/>
            <person name="Riley R."/>
            <person name="Granchi Z."/>
        </authorList>
    </citation>
    <scope>NUCLEOTIDE SEQUENCE [LARGE SCALE GENOMIC DNA]</scope>
    <source>
        <strain evidence="8 9">CBS 132785</strain>
    </source>
</reference>
<dbReference type="InterPro" id="IPR011701">
    <property type="entry name" value="MFS"/>
</dbReference>
<feature type="transmembrane region" description="Helical" evidence="6">
    <location>
        <begin position="337"/>
        <end position="355"/>
    </location>
</feature>
<evidence type="ECO:0000256" key="2">
    <source>
        <dbReference type="ARBA" id="ARBA00022448"/>
    </source>
</evidence>
<organism evidence="8 9">
    <name type="scientific">Penicillium subrubescens</name>
    <dbReference type="NCBI Taxonomy" id="1316194"/>
    <lineage>
        <taxon>Eukaryota</taxon>
        <taxon>Fungi</taxon>
        <taxon>Dikarya</taxon>
        <taxon>Ascomycota</taxon>
        <taxon>Pezizomycotina</taxon>
        <taxon>Eurotiomycetes</taxon>
        <taxon>Eurotiomycetidae</taxon>
        <taxon>Eurotiales</taxon>
        <taxon>Aspergillaceae</taxon>
        <taxon>Penicillium</taxon>
    </lineage>
</organism>
<keyword evidence="4 6" id="KW-1133">Transmembrane helix</keyword>
<dbReference type="PRINTS" id="PR01036">
    <property type="entry name" value="TCRTETB"/>
</dbReference>
<dbReference type="InterPro" id="IPR036259">
    <property type="entry name" value="MFS_trans_sf"/>
</dbReference>
<feature type="transmembrane region" description="Helical" evidence="6">
    <location>
        <begin position="83"/>
        <end position="105"/>
    </location>
</feature>